<organism evidence="17 18">
    <name type="scientific">Lucifera butyrica</name>
    <dbReference type="NCBI Taxonomy" id="1351585"/>
    <lineage>
        <taxon>Bacteria</taxon>
        <taxon>Bacillati</taxon>
        <taxon>Bacillota</taxon>
        <taxon>Negativicutes</taxon>
        <taxon>Veillonellales</taxon>
        <taxon>Veillonellaceae</taxon>
        <taxon>Lucifera</taxon>
    </lineage>
</organism>
<feature type="transmembrane region" description="Helical" evidence="12">
    <location>
        <begin position="400"/>
        <end position="419"/>
    </location>
</feature>
<evidence type="ECO:0000259" key="16">
    <source>
        <dbReference type="Pfam" id="PF13493"/>
    </source>
</evidence>
<dbReference type="InterPro" id="IPR003852">
    <property type="entry name" value="Sig_transdc_His_kinase_KdpD_N"/>
</dbReference>
<dbReference type="AlphaFoldDB" id="A0A498R9W6"/>
<evidence type="ECO:0000256" key="8">
    <source>
        <dbReference type="ARBA" id="ARBA00022989"/>
    </source>
</evidence>
<dbReference type="Pfam" id="PF13493">
    <property type="entry name" value="DUF4118"/>
    <property type="match status" value="1"/>
</dbReference>
<evidence type="ECO:0000256" key="6">
    <source>
        <dbReference type="ARBA" id="ARBA00022777"/>
    </source>
</evidence>
<dbReference type="InterPro" id="IPR014729">
    <property type="entry name" value="Rossmann-like_a/b/a_fold"/>
</dbReference>
<sequence length="692" mass="77522">MPEIKGKMRPDPDKLLAQLIKESRGKLTIFLGAAAGVGKTYSMLDVAQQRLKEGVDVVIGWIETHGRRDTEKMLAGLPRISPQVIHYREKQLTEMDIDAVLARRPQLALVDELAHTNVPGSRHKRRFQDVKELLAAGIDVYTTINIQHIESLNDVVTQITGVIVRETVPDYIIEQADTVRLIDIPPQDLITRLKAGKVYMPEQAEKALQQFFQPANISALRELALRFTAGRVDKDLKEYMQIHHIEGPWPVAERVMVCVSGSPFSAQLIRAAHRLAGGLHADWLAVHIEEMKRRFPMGDKEQDRIGRNMRLAEELGAKTLTVVGAHLTQEILDVARAHNVTAIVIGKPHHSRLREIWHGSVFDKLVRQSGGINIYVIRGTAEAEPVPAIQTAPPVQRLPWPYYAGGPAMIVLITALGLLVRKWLGLVNILLLYQLPVILSAYWWGRWPSYFTALAGILTFNFLFITPTWHLMMGNIRYLGSFVTFLIVAFIIGGRTELLRHEAWEARQREKSTRALYEFSRSIAAVSDLKAIAAGMARQAAETLEQEVVILLPDKEKKLILWGRHNPRKRQTNNATGQTLSNPAEAAVATWAYQHGQSTGRSTETMSGANFLYIPLKIHGTVLGIFGVQVTAKKVTPEQRRLIEAWVGLAALAVERVKREEEPRNTSIPAENKPDFPPAHPRKKGLSGEKTQ</sequence>
<dbReference type="Gene3D" id="3.40.50.620">
    <property type="entry name" value="HUPs"/>
    <property type="match status" value="1"/>
</dbReference>
<evidence type="ECO:0000256" key="1">
    <source>
        <dbReference type="ARBA" id="ARBA00004141"/>
    </source>
</evidence>
<dbReference type="Gene3D" id="3.30.450.40">
    <property type="match status" value="1"/>
</dbReference>
<evidence type="ECO:0000256" key="7">
    <source>
        <dbReference type="ARBA" id="ARBA00022840"/>
    </source>
</evidence>
<dbReference type="Gene3D" id="3.40.50.300">
    <property type="entry name" value="P-loop containing nucleotide triphosphate hydrolases"/>
    <property type="match status" value="1"/>
</dbReference>
<dbReference type="InterPro" id="IPR003018">
    <property type="entry name" value="GAF"/>
</dbReference>
<dbReference type="PANTHER" id="PTHR45569:SF1">
    <property type="entry name" value="SENSOR PROTEIN KDPD"/>
    <property type="match status" value="1"/>
</dbReference>
<evidence type="ECO:0000256" key="5">
    <source>
        <dbReference type="ARBA" id="ARBA00022741"/>
    </source>
</evidence>
<dbReference type="CDD" id="cd01987">
    <property type="entry name" value="USP_KdpD-like"/>
    <property type="match status" value="1"/>
</dbReference>
<feature type="domain" description="Sensor protein KdpD transmembrane" evidence="16">
    <location>
        <begin position="408"/>
        <end position="509"/>
    </location>
</feature>
<gene>
    <name evidence="17" type="ORF">LUCI_2316</name>
</gene>
<feature type="domain" description="GAF" evidence="15">
    <location>
        <begin position="528"/>
        <end position="656"/>
    </location>
</feature>
<name>A0A498R9W6_9FIRM</name>
<keyword evidence="9" id="KW-0902">Two-component regulatory system</keyword>
<dbReference type="Pfam" id="PF02702">
    <property type="entry name" value="KdpD"/>
    <property type="match status" value="1"/>
</dbReference>
<evidence type="ECO:0000313" key="17">
    <source>
        <dbReference type="EMBL" id="VBB07072.1"/>
    </source>
</evidence>
<feature type="transmembrane region" description="Helical" evidence="12">
    <location>
        <begin position="450"/>
        <end position="469"/>
    </location>
</feature>
<evidence type="ECO:0000256" key="2">
    <source>
        <dbReference type="ARBA" id="ARBA00022553"/>
    </source>
</evidence>
<dbReference type="GO" id="GO:0005524">
    <property type="term" value="F:ATP binding"/>
    <property type="evidence" value="ECO:0007669"/>
    <property type="project" value="UniProtKB-KW"/>
</dbReference>
<feature type="domain" description="UspA" evidence="13">
    <location>
        <begin position="253"/>
        <end position="369"/>
    </location>
</feature>
<evidence type="ECO:0000259" key="15">
    <source>
        <dbReference type="Pfam" id="PF13492"/>
    </source>
</evidence>
<comment type="subcellular location">
    <subcellularLocation>
        <location evidence="1">Membrane</location>
        <topology evidence="1">Multi-pass membrane protein</topology>
    </subcellularLocation>
</comment>
<dbReference type="InterPro" id="IPR038318">
    <property type="entry name" value="KdpD_sf"/>
</dbReference>
<dbReference type="InterPro" id="IPR025201">
    <property type="entry name" value="KdpD_TM"/>
</dbReference>
<keyword evidence="10 12" id="KW-0472">Membrane</keyword>
<dbReference type="GO" id="GO:0000155">
    <property type="term" value="F:phosphorelay sensor kinase activity"/>
    <property type="evidence" value="ECO:0007669"/>
    <property type="project" value="InterPro"/>
</dbReference>
<dbReference type="EMBL" id="UPPP01000071">
    <property type="protein sequence ID" value="VBB07072.1"/>
    <property type="molecule type" value="Genomic_DNA"/>
</dbReference>
<keyword evidence="3" id="KW-0808">Transferase</keyword>
<evidence type="ECO:0000256" key="10">
    <source>
        <dbReference type="ARBA" id="ARBA00023136"/>
    </source>
</evidence>
<dbReference type="RefSeq" id="WP_126720595.1">
    <property type="nucleotide sequence ID" value="NZ_UPPP01000071.1"/>
</dbReference>
<dbReference type="FunFam" id="3.40.50.300:FF:000483">
    <property type="entry name" value="Sensor histidine kinase KdpD"/>
    <property type="match status" value="1"/>
</dbReference>
<protein>
    <submittedName>
        <fullName evidence="17">Uspa</fullName>
    </submittedName>
</protein>
<dbReference type="OrthoDB" id="9806130at2"/>
<feature type="domain" description="Signal transduction histidine kinase osmosensitive K+ channel sensor N-terminal" evidence="14">
    <location>
        <begin position="24"/>
        <end position="232"/>
    </location>
</feature>
<dbReference type="InterPro" id="IPR029016">
    <property type="entry name" value="GAF-like_dom_sf"/>
</dbReference>
<dbReference type="GO" id="GO:0005737">
    <property type="term" value="C:cytoplasm"/>
    <property type="evidence" value="ECO:0007669"/>
    <property type="project" value="UniProtKB-ARBA"/>
</dbReference>
<dbReference type="SUPFAM" id="SSF55781">
    <property type="entry name" value="GAF domain-like"/>
    <property type="match status" value="1"/>
</dbReference>
<evidence type="ECO:0000256" key="11">
    <source>
        <dbReference type="SAM" id="MobiDB-lite"/>
    </source>
</evidence>
<dbReference type="Pfam" id="PF00582">
    <property type="entry name" value="Usp"/>
    <property type="match status" value="1"/>
</dbReference>
<evidence type="ECO:0000259" key="14">
    <source>
        <dbReference type="Pfam" id="PF02702"/>
    </source>
</evidence>
<dbReference type="InterPro" id="IPR006016">
    <property type="entry name" value="UspA"/>
</dbReference>
<keyword evidence="6" id="KW-0418">Kinase</keyword>
<evidence type="ECO:0000256" key="4">
    <source>
        <dbReference type="ARBA" id="ARBA00022692"/>
    </source>
</evidence>
<dbReference type="PANTHER" id="PTHR45569">
    <property type="entry name" value="SENSOR PROTEIN KDPD"/>
    <property type="match status" value="1"/>
</dbReference>
<keyword evidence="2" id="KW-0597">Phosphoprotein</keyword>
<dbReference type="InterPro" id="IPR027417">
    <property type="entry name" value="P-loop_NTPase"/>
</dbReference>
<dbReference type="GO" id="GO:0005886">
    <property type="term" value="C:plasma membrane"/>
    <property type="evidence" value="ECO:0007669"/>
    <property type="project" value="TreeGrafter"/>
</dbReference>
<dbReference type="SUPFAM" id="SSF52402">
    <property type="entry name" value="Adenine nucleotide alpha hydrolases-like"/>
    <property type="match status" value="1"/>
</dbReference>
<dbReference type="Pfam" id="PF13492">
    <property type="entry name" value="GAF_3"/>
    <property type="match status" value="1"/>
</dbReference>
<evidence type="ECO:0000259" key="13">
    <source>
        <dbReference type="Pfam" id="PF00582"/>
    </source>
</evidence>
<evidence type="ECO:0000256" key="3">
    <source>
        <dbReference type="ARBA" id="ARBA00022679"/>
    </source>
</evidence>
<evidence type="ECO:0000256" key="12">
    <source>
        <dbReference type="SAM" id="Phobius"/>
    </source>
</evidence>
<keyword evidence="18" id="KW-1185">Reference proteome</keyword>
<dbReference type="Proteomes" id="UP000277811">
    <property type="component" value="Unassembled WGS sequence"/>
</dbReference>
<proteinExistence type="predicted"/>
<evidence type="ECO:0000313" key="18">
    <source>
        <dbReference type="Proteomes" id="UP000277811"/>
    </source>
</evidence>
<accession>A0A498R9W6</accession>
<keyword evidence="8 12" id="KW-1133">Transmembrane helix</keyword>
<evidence type="ECO:0000256" key="9">
    <source>
        <dbReference type="ARBA" id="ARBA00023012"/>
    </source>
</evidence>
<keyword evidence="4 12" id="KW-0812">Transmembrane</keyword>
<dbReference type="Gene3D" id="1.20.120.620">
    <property type="entry name" value="Backbone structure of the membrane domain of e. Coli histidine kinase receptor kdpd"/>
    <property type="match status" value="1"/>
</dbReference>
<keyword evidence="7" id="KW-0067">ATP-binding</keyword>
<dbReference type="InterPro" id="IPR052023">
    <property type="entry name" value="Histidine_kinase_KdpD"/>
</dbReference>
<feature type="region of interest" description="Disordered" evidence="11">
    <location>
        <begin position="657"/>
        <end position="692"/>
    </location>
</feature>
<feature type="transmembrane region" description="Helical" evidence="12">
    <location>
        <begin position="476"/>
        <end position="493"/>
    </location>
</feature>
<reference evidence="17 18" key="1">
    <citation type="submission" date="2018-06" db="EMBL/GenBank/DDBJ databases">
        <authorList>
            <person name="Strepis N."/>
        </authorList>
    </citation>
    <scope>NUCLEOTIDE SEQUENCE [LARGE SCALE GENOMIC DNA]</scope>
    <source>
        <strain evidence="17">LUCI</strain>
    </source>
</reference>
<keyword evidence="5" id="KW-0547">Nucleotide-binding</keyword>
<feature type="transmembrane region" description="Helical" evidence="12">
    <location>
        <begin position="426"/>
        <end position="444"/>
    </location>
</feature>